<feature type="active site" description="Proton acceptor" evidence="8 9">
    <location>
        <position position="95"/>
    </location>
</feature>
<dbReference type="HAMAP" id="MF_00124">
    <property type="entry name" value="Thymidine_kinase"/>
    <property type="match status" value="1"/>
</dbReference>
<dbReference type="PANTHER" id="PTHR11441">
    <property type="entry name" value="THYMIDINE KINASE"/>
    <property type="match status" value="1"/>
</dbReference>
<feature type="binding site" evidence="10">
    <location>
        <position position="185"/>
    </location>
    <ligand>
        <name>substrate</name>
    </ligand>
</feature>
<comment type="similarity">
    <text evidence="1 8 12">Belongs to the thymidine kinase family.</text>
</comment>
<dbReference type="Gene3D" id="3.40.50.300">
    <property type="entry name" value="P-loop containing nucleotide triphosphate hydrolases"/>
    <property type="match status" value="1"/>
</dbReference>
<dbReference type="Gene3D" id="3.30.60.20">
    <property type="match status" value="1"/>
</dbReference>
<evidence type="ECO:0000256" key="5">
    <source>
        <dbReference type="ARBA" id="ARBA00022741"/>
    </source>
</evidence>
<feature type="binding site" evidence="8">
    <location>
        <position position="189"/>
    </location>
    <ligand>
        <name>Zn(2+)</name>
        <dbReference type="ChEBI" id="CHEBI:29105"/>
    </ligand>
</feature>
<evidence type="ECO:0000256" key="2">
    <source>
        <dbReference type="ARBA" id="ARBA00012118"/>
    </source>
</evidence>
<dbReference type="SUPFAM" id="SSF57716">
    <property type="entry name" value="Glucocorticoid receptor-like (DNA-binding domain)"/>
    <property type="match status" value="1"/>
</dbReference>
<keyword evidence="7 8" id="KW-0067">ATP-binding</keyword>
<dbReference type="Pfam" id="PF00265">
    <property type="entry name" value="TK"/>
    <property type="match status" value="1"/>
</dbReference>
<dbReference type="SUPFAM" id="SSF52540">
    <property type="entry name" value="P-loop containing nucleoside triphosphate hydrolases"/>
    <property type="match status" value="1"/>
</dbReference>
<evidence type="ECO:0000256" key="12">
    <source>
        <dbReference type="RuleBase" id="RU004165"/>
    </source>
</evidence>
<dbReference type="OrthoDB" id="9781579at2"/>
<dbReference type="GO" id="GO:0008270">
    <property type="term" value="F:zinc ion binding"/>
    <property type="evidence" value="ECO:0007669"/>
    <property type="project" value="UniProtKB-UniRule"/>
</dbReference>
<dbReference type="EC" id="2.7.1.21" evidence="2 8"/>
<dbReference type="PIRSF" id="PIRSF035805">
    <property type="entry name" value="TK_cell"/>
    <property type="match status" value="1"/>
</dbReference>
<dbReference type="GO" id="GO:0046104">
    <property type="term" value="P:thymidine metabolic process"/>
    <property type="evidence" value="ECO:0007669"/>
    <property type="project" value="TreeGrafter"/>
</dbReference>
<evidence type="ECO:0000256" key="10">
    <source>
        <dbReference type="PIRSR" id="PIRSR035805-2"/>
    </source>
</evidence>
<feature type="binding site" evidence="8">
    <location>
        <position position="151"/>
    </location>
    <ligand>
        <name>Zn(2+)</name>
        <dbReference type="ChEBI" id="CHEBI:29105"/>
    </ligand>
</feature>
<evidence type="ECO:0000256" key="3">
    <source>
        <dbReference type="ARBA" id="ARBA00022634"/>
    </source>
</evidence>
<dbReference type="GO" id="GO:0004797">
    <property type="term" value="F:thymidine kinase activity"/>
    <property type="evidence" value="ECO:0007669"/>
    <property type="project" value="UniProtKB-UniRule"/>
</dbReference>
<dbReference type="Proteomes" id="UP000218165">
    <property type="component" value="Chromosome"/>
</dbReference>
<dbReference type="AlphaFoldDB" id="A0A291GN24"/>
<reference evidence="15" key="1">
    <citation type="submission" date="2017-09" db="EMBL/GenBank/DDBJ databases">
        <title>Brachybacterium sp. VM2412.</title>
        <authorList>
            <person name="Tak E.J."/>
            <person name="Bae J.-W."/>
        </authorList>
    </citation>
    <scope>NUCLEOTIDE SEQUENCE [LARGE SCALE GENOMIC DNA]</scope>
    <source>
        <strain evidence="15">VM2412</strain>
    </source>
</reference>
<feature type="binding site" evidence="8">
    <location>
        <position position="154"/>
    </location>
    <ligand>
        <name>Zn(2+)</name>
        <dbReference type="ChEBI" id="CHEBI:29105"/>
    </ligand>
</feature>
<keyword evidence="4 8" id="KW-0808">Transferase</keyword>
<evidence type="ECO:0000256" key="7">
    <source>
        <dbReference type="ARBA" id="ARBA00022840"/>
    </source>
</evidence>
<sequence>MRPMEAGRLHVIAGPMFAGKTEELLRRVHRARLAGLAVEVIGHRLDSRRGTDRLSTHAGRSTPARMLERAEQLRVPAGADRAGAPAVPDIVALDEAQFFGPALVPAIEALLEAGIQVEAAGLCLTYDGGPFEPLPTLMAMAEEVVKLTAVCTVCGADAAFHVRLVADGASALEATAAQVGGAESYQARCRSHRQDAPPRDRSGDSSRPGGAAGALR</sequence>
<dbReference type="PANTHER" id="PTHR11441:SF0">
    <property type="entry name" value="THYMIDINE KINASE, CYTOSOLIC"/>
    <property type="match status" value="1"/>
</dbReference>
<evidence type="ECO:0000256" key="13">
    <source>
        <dbReference type="SAM" id="MobiDB-lite"/>
    </source>
</evidence>
<dbReference type="EMBL" id="CP023563">
    <property type="protein sequence ID" value="ATG51436.1"/>
    <property type="molecule type" value="Genomic_DNA"/>
</dbReference>
<evidence type="ECO:0000313" key="15">
    <source>
        <dbReference type="Proteomes" id="UP000218165"/>
    </source>
</evidence>
<evidence type="ECO:0000256" key="11">
    <source>
        <dbReference type="RuleBase" id="RU000544"/>
    </source>
</evidence>
<dbReference type="KEGG" id="brz:CFK38_07765"/>
<dbReference type="InterPro" id="IPR001267">
    <property type="entry name" value="Thymidine_kinase"/>
</dbReference>
<evidence type="ECO:0000313" key="14">
    <source>
        <dbReference type="EMBL" id="ATG51436.1"/>
    </source>
</evidence>
<keyword evidence="6 8" id="KW-0418">Kinase</keyword>
<comment type="subunit">
    <text evidence="8">Homotetramer.</text>
</comment>
<keyword evidence="15" id="KW-1185">Reference proteome</keyword>
<dbReference type="GO" id="GO:0005829">
    <property type="term" value="C:cytosol"/>
    <property type="evidence" value="ECO:0007669"/>
    <property type="project" value="TreeGrafter"/>
</dbReference>
<evidence type="ECO:0000256" key="8">
    <source>
        <dbReference type="HAMAP-Rule" id="MF_00124"/>
    </source>
</evidence>
<keyword evidence="8" id="KW-0963">Cytoplasm</keyword>
<feature type="binding site" evidence="8">
    <location>
        <begin position="94"/>
        <end position="97"/>
    </location>
    <ligand>
        <name>ATP</name>
        <dbReference type="ChEBI" id="CHEBI:30616"/>
    </ligand>
</feature>
<feature type="compositionally biased region" description="Basic and acidic residues" evidence="13">
    <location>
        <begin position="192"/>
        <end position="204"/>
    </location>
</feature>
<evidence type="ECO:0000256" key="1">
    <source>
        <dbReference type="ARBA" id="ARBA00007587"/>
    </source>
</evidence>
<feature type="region of interest" description="Disordered" evidence="13">
    <location>
        <begin position="185"/>
        <end position="216"/>
    </location>
</feature>
<name>A0A291GN24_9MICO</name>
<proteinExistence type="inferred from homology"/>
<dbReference type="InterPro" id="IPR027417">
    <property type="entry name" value="P-loop_NTPase"/>
</dbReference>
<organism evidence="14 15">
    <name type="scientific">Brachybacterium vulturis</name>
    <dbReference type="NCBI Taxonomy" id="2017484"/>
    <lineage>
        <taxon>Bacteria</taxon>
        <taxon>Bacillati</taxon>
        <taxon>Actinomycetota</taxon>
        <taxon>Actinomycetes</taxon>
        <taxon>Micrococcales</taxon>
        <taxon>Dermabacteraceae</taxon>
        <taxon>Brachybacterium</taxon>
    </lineage>
</organism>
<evidence type="ECO:0000256" key="9">
    <source>
        <dbReference type="PIRSR" id="PIRSR035805-1"/>
    </source>
</evidence>
<feature type="binding site" evidence="8">
    <location>
        <begin position="14"/>
        <end position="21"/>
    </location>
    <ligand>
        <name>ATP</name>
        <dbReference type="ChEBI" id="CHEBI:30616"/>
    </ligand>
</feature>
<dbReference type="GO" id="GO:0005524">
    <property type="term" value="F:ATP binding"/>
    <property type="evidence" value="ECO:0007669"/>
    <property type="project" value="UniProtKB-UniRule"/>
</dbReference>
<keyword evidence="8" id="KW-0862">Zinc</keyword>
<comment type="catalytic activity">
    <reaction evidence="8 11">
        <text>thymidine + ATP = dTMP + ADP + H(+)</text>
        <dbReference type="Rhea" id="RHEA:19129"/>
        <dbReference type="ChEBI" id="CHEBI:15378"/>
        <dbReference type="ChEBI" id="CHEBI:17748"/>
        <dbReference type="ChEBI" id="CHEBI:30616"/>
        <dbReference type="ChEBI" id="CHEBI:63528"/>
        <dbReference type="ChEBI" id="CHEBI:456216"/>
        <dbReference type="EC" id="2.7.1.21"/>
    </reaction>
</comment>
<keyword evidence="3 8" id="KW-0237">DNA synthesis</keyword>
<accession>A0A291GN24</accession>
<feature type="binding site" evidence="8">
    <location>
        <position position="192"/>
    </location>
    <ligand>
        <name>Zn(2+)</name>
        <dbReference type="ChEBI" id="CHEBI:29105"/>
    </ligand>
</feature>
<protein>
    <recommendedName>
        <fullName evidence="2 8">Thymidine kinase</fullName>
        <ecNumber evidence="2 8">2.7.1.21</ecNumber>
    </recommendedName>
</protein>
<evidence type="ECO:0000256" key="4">
    <source>
        <dbReference type="ARBA" id="ARBA00022679"/>
    </source>
</evidence>
<comment type="subcellular location">
    <subcellularLocation>
        <location evidence="8">Cytoplasm</location>
    </subcellularLocation>
</comment>
<gene>
    <name evidence="8" type="primary">tdk</name>
    <name evidence="14" type="ORF">CFK38_07765</name>
</gene>
<dbReference type="RefSeq" id="WP_096802563.1">
    <property type="nucleotide sequence ID" value="NZ_CP023563.1"/>
</dbReference>
<evidence type="ECO:0000256" key="6">
    <source>
        <dbReference type="ARBA" id="ARBA00022777"/>
    </source>
</evidence>
<keyword evidence="8" id="KW-0479">Metal-binding</keyword>
<keyword evidence="5 8" id="KW-0547">Nucleotide-binding</keyword>
<dbReference type="GO" id="GO:0071897">
    <property type="term" value="P:DNA biosynthetic process"/>
    <property type="evidence" value="ECO:0007669"/>
    <property type="project" value="UniProtKB-KW"/>
</dbReference>